<dbReference type="NCBIfam" id="TIGR00152">
    <property type="entry name" value="dephospho-CoA kinase"/>
    <property type="match status" value="1"/>
</dbReference>
<keyword evidence="5" id="KW-0418">Kinase</keyword>
<dbReference type="InterPro" id="IPR001977">
    <property type="entry name" value="Depp_CoAkinase"/>
</dbReference>
<reference evidence="8" key="1">
    <citation type="submission" date="2018-05" db="EMBL/GenBank/DDBJ databases">
        <authorList>
            <person name="Lanie J.A."/>
            <person name="Ng W.-L."/>
            <person name="Kazmierczak K.M."/>
            <person name="Andrzejewski T.M."/>
            <person name="Davidsen T.M."/>
            <person name="Wayne K.J."/>
            <person name="Tettelin H."/>
            <person name="Glass J.I."/>
            <person name="Rusch D."/>
            <person name="Podicherti R."/>
            <person name="Tsui H.-C.T."/>
            <person name="Winkler M.E."/>
        </authorList>
    </citation>
    <scope>NUCLEOTIDE SEQUENCE</scope>
</reference>
<keyword evidence="3" id="KW-0808">Transferase</keyword>
<keyword evidence="4" id="KW-0547">Nucleotide-binding</keyword>
<protein>
    <recommendedName>
        <fullName evidence="9">Dephospho-CoA kinase</fullName>
    </recommendedName>
</protein>
<evidence type="ECO:0000256" key="1">
    <source>
        <dbReference type="ARBA" id="ARBA00009018"/>
    </source>
</evidence>
<dbReference type="GO" id="GO:0004140">
    <property type="term" value="F:dephospho-CoA kinase activity"/>
    <property type="evidence" value="ECO:0007669"/>
    <property type="project" value="InterPro"/>
</dbReference>
<dbReference type="HAMAP" id="MF_00376">
    <property type="entry name" value="Dephospho_CoA_kinase"/>
    <property type="match status" value="1"/>
</dbReference>
<dbReference type="PANTHER" id="PTHR10695">
    <property type="entry name" value="DEPHOSPHO-COA KINASE-RELATED"/>
    <property type="match status" value="1"/>
</dbReference>
<evidence type="ECO:0000256" key="2">
    <source>
        <dbReference type="ARBA" id="ARBA00022490"/>
    </source>
</evidence>
<comment type="similarity">
    <text evidence="1">Belongs to the CoaE family.</text>
</comment>
<sequence length="225" mass="24956">MNSPDTEPVLIGLTGGIASGKSTVVQYLRQAGFSVIDADKLGHKVLEPGNPGYNKVVEKFGNEILNPDSTLNRPVLGRIVFGDPEKLKQLNEISHPIIEDMIQKEFKKLASVSIGGVVFLEAALLIEANWHKVCQLIWVVTLEPAVAINRLQERDGLSQTEAQSRFETQLAPEERLTYADVVLQNEGSQEDLFSLTQQALQKLKQSRSDNLSQKPLTASRKSFYE</sequence>
<dbReference type="AlphaFoldDB" id="A0A381SL70"/>
<evidence type="ECO:0000313" key="8">
    <source>
        <dbReference type="EMBL" id="SVA04802.1"/>
    </source>
</evidence>
<proteinExistence type="inferred from homology"/>
<dbReference type="Gene3D" id="3.40.50.300">
    <property type="entry name" value="P-loop containing nucleotide triphosphate hydrolases"/>
    <property type="match status" value="1"/>
</dbReference>
<dbReference type="FunFam" id="3.40.50.300:FF:000991">
    <property type="entry name" value="Dephospho-CoA kinase"/>
    <property type="match status" value="1"/>
</dbReference>
<dbReference type="Pfam" id="PF01121">
    <property type="entry name" value="CoaE"/>
    <property type="match status" value="1"/>
</dbReference>
<evidence type="ECO:0000256" key="5">
    <source>
        <dbReference type="ARBA" id="ARBA00022777"/>
    </source>
</evidence>
<dbReference type="EMBL" id="UINC01003266">
    <property type="protein sequence ID" value="SVA04802.1"/>
    <property type="molecule type" value="Genomic_DNA"/>
</dbReference>
<accession>A0A381SL70</accession>
<dbReference type="InterPro" id="IPR027417">
    <property type="entry name" value="P-loop_NTPase"/>
</dbReference>
<gene>
    <name evidence="8" type="ORF">METZ01_LOCUS57656</name>
</gene>
<dbReference type="SUPFAM" id="SSF52540">
    <property type="entry name" value="P-loop containing nucleoside triphosphate hydrolases"/>
    <property type="match status" value="1"/>
</dbReference>
<evidence type="ECO:0000256" key="6">
    <source>
        <dbReference type="ARBA" id="ARBA00022840"/>
    </source>
</evidence>
<evidence type="ECO:0008006" key="9">
    <source>
        <dbReference type="Google" id="ProtNLM"/>
    </source>
</evidence>
<dbReference type="GO" id="GO:0005524">
    <property type="term" value="F:ATP binding"/>
    <property type="evidence" value="ECO:0007669"/>
    <property type="project" value="UniProtKB-KW"/>
</dbReference>
<evidence type="ECO:0000256" key="4">
    <source>
        <dbReference type="ARBA" id="ARBA00022741"/>
    </source>
</evidence>
<keyword evidence="6" id="KW-0067">ATP-binding</keyword>
<evidence type="ECO:0000256" key="7">
    <source>
        <dbReference type="ARBA" id="ARBA00022993"/>
    </source>
</evidence>
<dbReference type="PROSITE" id="PS51219">
    <property type="entry name" value="DPCK"/>
    <property type="match status" value="1"/>
</dbReference>
<dbReference type="CDD" id="cd02022">
    <property type="entry name" value="DPCK"/>
    <property type="match status" value="1"/>
</dbReference>
<evidence type="ECO:0000256" key="3">
    <source>
        <dbReference type="ARBA" id="ARBA00022679"/>
    </source>
</evidence>
<name>A0A381SL70_9ZZZZ</name>
<keyword evidence="7" id="KW-0173">Coenzyme A biosynthesis</keyword>
<dbReference type="PANTHER" id="PTHR10695:SF46">
    <property type="entry name" value="BIFUNCTIONAL COENZYME A SYNTHASE-RELATED"/>
    <property type="match status" value="1"/>
</dbReference>
<dbReference type="GO" id="GO:0015937">
    <property type="term" value="P:coenzyme A biosynthetic process"/>
    <property type="evidence" value="ECO:0007669"/>
    <property type="project" value="UniProtKB-KW"/>
</dbReference>
<organism evidence="8">
    <name type="scientific">marine metagenome</name>
    <dbReference type="NCBI Taxonomy" id="408172"/>
    <lineage>
        <taxon>unclassified sequences</taxon>
        <taxon>metagenomes</taxon>
        <taxon>ecological metagenomes</taxon>
    </lineage>
</organism>
<keyword evidence="2" id="KW-0963">Cytoplasm</keyword>